<gene>
    <name evidence="2" type="ORF">N7493_006869</name>
</gene>
<sequence length="67" mass="7444">MPVIPDPADFPSVAQKGDKETQHKPEDQKATAFDHISKGPVIPKDMPPVASHEEIEARKELNKTKKD</sequence>
<reference evidence="2" key="2">
    <citation type="submission" date="2023-01" db="EMBL/GenBank/DDBJ databases">
        <authorList>
            <person name="Petersen C."/>
        </authorList>
    </citation>
    <scope>NUCLEOTIDE SEQUENCE</scope>
    <source>
        <strain evidence="2">IBT 17514</strain>
    </source>
</reference>
<evidence type="ECO:0000256" key="1">
    <source>
        <dbReference type="SAM" id="MobiDB-lite"/>
    </source>
</evidence>
<feature type="region of interest" description="Disordered" evidence="1">
    <location>
        <begin position="1"/>
        <end position="67"/>
    </location>
</feature>
<organism evidence="2 3">
    <name type="scientific">Penicillium malachiteum</name>
    <dbReference type="NCBI Taxonomy" id="1324776"/>
    <lineage>
        <taxon>Eukaryota</taxon>
        <taxon>Fungi</taxon>
        <taxon>Dikarya</taxon>
        <taxon>Ascomycota</taxon>
        <taxon>Pezizomycotina</taxon>
        <taxon>Eurotiomycetes</taxon>
        <taxon>Eurotiomycetidae</taxon>
        <taxon>Eurotiales</taxon>
        <taxon>Aspergillaceae</taxon>
        <taxon>Penicillium</taxon>
    </lineage>
</organism>
<comment type="caution">
    <text evidence="2">The sequence shown here is derived from an EMBL/GenBank/DDBJ whole genome shotgun (WGS) entry which is preliminary data.</text>
</comment>
<feature type="compositionally biased region" description="Basic and acidic residues" evidence="1">
    <location>
        <begin position="16"/>
        <end position="29"/>
    </location>
</feature>
<reference evidence="2" key="1">
    <citation type="journal article" date="2023" name="IMA Fungus">
        <title>Comparative genomic study of the Penicillium genus elucidates a diverse pangenome and 15 lateral gene transfer events.</title>
        <authorList>
            <person name="Petersen C."/>
            <person name="Sorensen T."/>
            <person name="Nielsen M.R."/>
            <person name="Sondergaard T.E."/>
            <person name="Sorensen J.L."/>
            <person name="Fitzpatrick D.A."/>
            <person name="Frisvad J.C."/>
            <person name="Nielsen K.L."/>
        </authorList>
    </citation>
    <scope>NUCLEOTIDE SEQUENCE</scope>
    <source>
        <strain evidence="2">IBT 17514</strain>
    </source>
</reference>
<feature type="compositionally biased region" description="Basic and acidic residues" evidence="1">
    <location>
        <begin position="51"/>
        <end position="67"/>
    </location>
</feature>
<evidence type="ECO:0000313" key="2">
    <source>
        <dbReference type="EMBL" id="KAJ5719991.1"/>
    </source>
</evidence>
<proteinExistence type="predicted"/>
<evidence type="ECO:0000313" key="3">
    <source>
        <dbReference type="Proteomes" id="UP001215712"/>
    </source>
</evidence>
<accession>A0AAD6HJI3</accession>
<protein>
    <submittedName>
        <fullName evidence="2">Uncharacterized protein</fullName>
    </submittedName>
</protein>
<dbReference type="EMBL" id="JAQJAN010000009">
    <property type="protein sequence ID" value="KAJ5719991.1"/>
    <property type="molecule type" value="Genomic_DNA"/>
</dbReference>
<dbReference type="AlphaFoldDB" id="A0AAD6HJI3"/>
<keyword evidence="3" id="KW-1185">Reference proteome</keyword>
<dbReference type="Proteomes" id="UP001215712">
    <property type="component" value="Unassembled WGS sequence"/>
</dbReference>
<name>A0AAD6HJI3_9EURO</name>